<keyword evidence="3" id="KW-1185">Reference proteome</keyword>
<dbReference type="PANTHER" id="PTHR23351">
    <property type="entry name" value="FOS TRANSCRIPTION FACTOR-RELATED"/>
    <property type="match status" value="1"/>
</dbReference>
<dbReference type="GO" id="GO:0000978">
    <property type="term" value="F:RNA polymerase II cis-regulatory region sequence-specific DNA binding"/>
    <property type="evidence" value="ECO:0007669"/>
    <property type="project" value="TreeGrafter"/>
</dbReference>
<dbReference type="Gene3D" id="1.20.5.170">
    <property type="match status" value="1"/>
</dbReference>
<dbReference type="PANTHER" id="PTHR23351:SF51">
    <property type="entry name" value="BASIC LEUCINE ZIPPER TRANSCRIPTIONAL FACTOR ATF-LIKE"/>
    <property type="match status" value="1"/>
</dbReference>
<feature type="region of interest" description="Disordered" evidence="1">
    <location>
        <begin position="354"/>
        <end position="376"/>
    </location>
</feature>
<feature type="compositionally biased region" description="Low complexity" evidence="1">
    <location>
        <begin position="305"/>
        <end position="317"/>
    </location>
</feature>
<organism evidence="3 4">
    <name type="scientific">Cottoperca gobio</name>
    <name type="common">Frogmouth</name>
    <name type="synonym">Aphritis gobio</name>
    <dbReference type="NCBI Taxonomy" id="56716"/>
    <lineage>
        <taxon>Eukaryota</taxon>
        <taxon>Metazoa</taxon>
        <taxon>Chordata</taxon>
        <taxon>Craniata</taxon>
        <taxon>Vertebrata</taxon>
        <taxon>Euteleostomi</taxon>
        <taxon>Actinopterygii</taxon>
        <taxon>Neopterygii</taxon>
        <taxon>Teleostei</taxon>
        <taxon>Neoteleostei</taxon>
        <taxon>Acanthomorphata</taxon>
        <taxon>Eupercaria</taxon>
        <taxon>Perciformes</taxon>
        <taxon>Notothenioidei</taxon>
        <taxon>Bovichtidae</taxon>
        <taxon>Cottoperca</taxon>
    </lineage>
</organism>
<dbReference type="GO" id="GO:0000981">
    <property type="term" value="F:DNA-binding transcription factor activity, RNA polymerase II-specific"/>
    <property type="evidence" value="ECO:0007669"/>
    <property type="project" value="TreeGrafter"/>
</dbReference>
<dbReference type="InterPro" id="IPR000837">
    <property type="entry name" value="AP-1"/>
</dbReference>
<dbReference type="Proteomes" id="UP000504630">
    <property type="component" value="Chromosome 18"/>
</dbReference>
<feature type="region of interest" description="Disordered" evidence="1">
    <location>
        <begin position="1"/>
        <end position="65"/>
    </location>
</feature>
<dbReference type="AlphaFoldDB" id="A0A6J2RLK7"/>
<feature type="compositionally biased region" description="Polar residues" evidence="1">
    <location>
        <begin position="11"/>
        <end position="27"/>
    </location>
</feature>
<dbReference type="SMART" id="SM00338">
    <property type="entry name" value="BRLZ"/>
    <property type="match status" value="1"/>
</dbReference>
<proteinExistence type="predicted"/>
<evidence type="ECO:0000313" key="4">
    <source>
        <dbReference type="RefSeq" id="XP_029310225.1"/>
    </source>
</evidence>
<evidence type="ECO:0000256" key="1">
    <source>
        <dbReference type="SAM" id="MobiDB-lite"/>
    </source>
</evidence>
<dbReference type="GO" id="GO:0005634">
    <property type="term" value="C:nucleus"/>
    <property type="evidence" value="ECO:0007669"/>
    <property type="project" value="TreeGrafter"/>
</dbReference>
<dbReference type="PROSITE" id="PS50217">
    <property type="entry name" value="BZIP"/>
    <property type="match status" value="1"/>
</dbReference>
<feature type="compositionally biased region" description="Basic and acidic residues" evidence="1">
    <location>
        <begin position="45"/>
        <end position="65"/>
    </location>
</feature>
<name>A0A6J2RLK7_COTGO</name>
<evidence type="ECO:0000313" key="3">
    <source>
        <dbReference type="Proteomes" id="UP000504630"/>
    </source>
</evidence>
<dbReference type="KEGG" id="cgob:115023411"/>
<dbReference type="SUPFAM" id="SSF57959">
    <property type="entry name" value="Leucine zipper domain"/>
    <property type="match status" value="1"/>
</dbReference>
<accession>A0A6J2RLK7</accession>
<feature type="domain" description="BZIP" evidence="2">
    <location>
        <begin position="40"/>
        <end position="98"/>
    </location>
</feature>
<dbReference type="GeneID" id="115023411"/>
<reference evidence="4" key="1">
    <citation type="submission" date="2025-08" db="UniProtKB">
        <authorList>
            <consortium name="RefSeq"/>
        </authorList>
    </citation>
    <scope>IDENTIFICATION</scope>
</reference>
<dbReference type="OrthoDB" id="295274at2759"/>
<dbReference type="CTD" id="116071"/>
<gene>
    <name evidence="4" type="primary">batf2</name>
</gene>
<dbReference type="InParanoid" id="A0A6J2RLK7"/>
<dbReference type="RefSeq" id="XP_029310225.1">
    <property type="nucleotide sequence ID" value="XM_029454365.1"/>
</dbReference>
<feature type="region of interest" description="Disordered" evidence="1">
    <location>
        <begin position="289"/>
        <end position="317"/>
    </location>
</feature>
<dbReference type="InterPro" id="IPR046347">
    <property type="entry name" value="bZIP_sf"/>
</dbReference>
<dbReference type="PROSITE" id="PS00036">
    <property type="entry name" value="BZIP_BASIC"/>
    <property type="match status" value="1"/>
</dbReference>
<dbReference type="Pfam" id="PF00170">
    <property type="entry name" value="bZIP_1"/>
    <property type="match status" value="1"/>
</dbReference>
<dbReference type="InterPro" id="IPR004827">
    <property type="entry name" value="bZIP"/>
</dbReference>
<evidence type="ECO:0000259" key="2">
    <source>
        <dbReference type="PROSITE" id="PS50217"/>
    </source>
</evidence>
<protein>
    <submittedName>
        <fullName evidence="4">Uncharacterized protein batf2</fullName>
    </submittedName>
</protein>
<sequence length="396" mass="42037">MSPLFMEIGSELNSLGSVSAEESNTAGSEREGEGEQVGNRRTKRNRDAARKSRKKQTERADELHEELQCLERSNSSLKKEIAALKKDLHLHTSALERHTPCFLKDFASSPPGAPPRTSSSTFAATSLSTSRVVLQTRDCVETVTCSPPPAPTTATLASPGGSTEVFSSSSSVTALHSACFSAVPAPHSLFSEDPPSLITSRANVPPVCTSLVSNPVPCSSLPAAAQPQSGQRHIHESSSLSANACFSPLDAFLMKQASFLTASSKVEPPYSYLVAKNAGLVAQGGPMNVQLHPGQLSRNSRPTLQDPAPQSLPASPPALDLALKPNYSRQVEFNSASLLSLLTVPSPLYVPQTTTSSFDGPLPQTPPSLPRGDPSRDLSLSEFLEFNDWILGGTSH</sequence>